<reference evidence="3 4" key="1">
    <citation type="submission" date="2018-10" db="EMBL/GenBank/DDBJ databases">
        <title>Genomic Encyclopedia of Type Strains, Phase IV (KMG-IV): sequencing the most valuable type-strain genomes for metagenomic binning, comparative biology and taxonomic classification.</title>
        <authorList>
            <person name="Goeker M."/>
        </authorList>
    </citation>
    <scope>NUCLEOTIDE SEQUENCE [LARGE SCALE GENOMIC DNA]</scope>
    <source>
        <strain evidence="3 4">DSM 4734</strain>
    </source>
</reference>
<dbReference type="GO" id="GO:0070291">
    <property type="term" value="P:N-acylethanolamine metabolic process"/>
    <property type="evidence" value="ECO:0007669"/>
    <property type="project" value="TreeGrafter"/>
</dbReference>
<name>A0A495D4A1_9PROT</name>
<dbReference type="InterPro" id="IPR017946">
    <property type="entry name" value="PLC-like_Pdiesterase_TIM-brl"/>
</dbReference>
<sequence length="293" mass="30249">MRAPLIASLFAGLAVVTACESQLAATIAAPAAPALALTCFRENGHAMLAAHRGGPAAGYPENALSSLQRLADLGVLYAEVDVRRSVDGTLFLLHDDTLDRTTTGQGDAEGQDWSELSGFQLRDNDGQLTEERIPTLADAVNIARVNGVILNLDLKSVDATEIVSFIHDHDARDLVAIIAYTVDDAAALHALDPGLVLSVPNELAALAAAGVNLETSYIWLGTGAIDASADAALAGQGLESSAGLFRREDGSADPYLEARAAGIELLSIDNVDAAVAALGGSAQLKDQIATCAP</sequence>
<accession>A0A495D4A1</accession>
<dbReference type="Pfam" id="PF03009">
    <property type="entry name" value="GDPD"/>
    <property type="match status" value="1"/>
</dbReference>
<dbReference type="PROSITE" id="PS51257">
    <property type="entry name" value="PROKAR_LIPOPROTEIN"/>
    <property type="match status" value="1"/>
</dbReference>
<dbReference type="PANTHER" id="PTHR46320">
    <property type="entry name" value="GLYCEROPHOSPHODIESTER PHOSPHODIESTERASE 1"/>
    <property type="match status" value="1"/>
</dbReference>
<dbReference type="GO" id="GO:0006644">
    <property type="term" value="P:phospholipid metabolic process"/>
    <property type="evidence" value="ECO:0007669"/>
    <property type="project" value="TreeGrafter"/>
</dbReference>
<dbReference type="AlphaFoldDB" id="A0A495D4A1"/>
<evidence type="ECO:0000313" key="3">
    <source>
        <dbReference type="EMBL" id="RKQ96735.1"/>
    </source>
</evidence>
<dbReference type="GO" id="GO:0008889">
    <property type="term" value="F:glycerophosphodiester phosphodiesterase activity"/>
    <property type="evidence" value="ECO:0007669"/>
    <property type="project" value="TreeGrafter"/>
</dbReference>
<dbReference type="RefSeq" id="WP_170150428.1">
    <property type="nucleotide sequence ID" value="NZ_RBIM01000004.1"/>
</dbReference>
<dbReference type="SUPFAM" id="SSF51695">
    <property type="entry name" value="PLC-like phosphodiesterases"/>
    <property type="match status" value="1"/>
</dbReference>
<evidence type="ECO:0000256" key="1">
    <source>
        <dbReference type="SAM" id="SignalP"/>
    </source>
</evidence>
<evidence type="ECO:0000259" key="2">
    <source>
        <dbReference type="PROSITE" id="PS51704"/>
    </source>
</evidence>
<feature type="chain" id="PRO_5019766354" evidence="1">
    <location>
        <begin position="25"/>
        <end position="293"/>
    </location>
</feature>
<dbReference type="GO" id="GO:0005886">
    <property type="term" value="C:plasma membrane"/>
    <property type="evidence" value="ECO:0007669"/>
    <property type="project" value="TreeGrafter"/>
</dbReference>
<dbReference type="PROSITE" id="PS51704">
    <property type="entry name" value="GP_PDE"/>
    <property type="match status" value="1"/>
</dbReference>
<organism evidence="3 4">
    <name type="scientific">Maricaulis maris</name>
    <dbReference type="NCBI Taxonomy" id="74318"/>
    <lineage>
        <taxon>Bacteria</taxon>
        <taxon>Pseudomonadati</taxon>
        <taxon>Pseudomonadota</taxon>
        <taxon>Alphaproteobacteria</taxon>
        <taxon>Maricaulales</taxon>
        <taxon>Maricaulaceae</taxon>
        <taxon>Maricaulis</taxon>
    </lineage>
</organism>
<dbReference type="InterPro" id="IPR030395">
    <property type="entry name" value="GP_PDE_dom"/>
</dbReference>
<feature type="domain" description="GP-PDE" evidence="2">
    <location>
        <begin position="46"/>
        <end position="278"/>
    </location>
</feature>
<comment type="caution">
    <text evidence="3">The sequence shown here is derived from an EMBL/GenBank/DDBJ whole genome shotgun (WGS) entry which is preliminary data.</text>
</comment>
<proteinExistence type="predicted"/>
<dbReference type="EMBL" id="RBIM01000004">
    <property type="protein sequence ID" value="RKQ96735.1"/>
    <property type="molecule type" value="Genomic_DNA"/>
</dbReference>
<keyword evidence="1" id="KW-0732">Signal</keyword>
<dbReference type="Gene3D" id="3.20.20.190">
    <property type="entry name" value="Phosphatidylinositol (PI) phosphodiesterase"/>
    <property type="match status" value="1"/>
</dbReference>
<gene>
    <name evidence="3" type="ORF">C7435_2069</name>
</gene>
<evidence type="ECO:0000313" key="4">
    <source>
        <dbReference type="Proteomes" id="UP000273675"/>
    </source>
</evidence>
<dbReference type="Proteomes" id="UP000273675">
    <property type="component" value="Unassembled WGS sequence"/>
</dbReference>
<dbReference type="PANTHER" id="PTHR46320:SF1">
    <property type="entry name" value="GLYCEROPHOSPHODIESTER PHOSPHODIESTERASE 1"/>
    <property type="match status" value="1"/>
</dbReference>
<dbReference type="CDD" id="cd08566">
    <property type="entry name" value="GDPD_AtGDE_like"/>
    <property type="match status" value="1"/>
</dbReference>
<feature type="signal peptide" evidence="1">
    <location>
        <begin position="1"/>
        <end position="24"/>
    </location>
</feature>
<dbReference type="GO" id="GO:0006580">
    <property type="term" value="P:ethanolamine metabolic process"/>
    <property type="evidence" value="ECO:0007669"/>
    <property type="project" value="TreeGrafter"/>
</dbReference>
<protein>
    <submittedName>
        <fullName evidence="3">Glycerophosphoryl diester phosphodiesterase</fullName>
    </submittedName>
</protein>